<evidence type="ECO:0000256" key="8">
    <source>
        <dbReference type="ARBA" id="ARBA00022842"/>
    </source>
</evidence>
<dbReference type="EMBL" id="QZJW01000050">
    <property type="protein sequence ID" value="RJO60259.1"/>
    <property type="molecule type" value="Genomic_DNA"/>
</dbReference>
<accession>A0A419DAT6</accession>
<dbReference type="SFLD" id="SFLDS00003">
    <property type="entry name" value="Haloacid_Dehalogenase"/>
    <property type="match status" value="1"/>
</dbReference>
<dbReference type="InterPro" id="IPR059000">
    <property type="entry name" value="ATPase_P-type_domA"/>
</dbReference>
<keyword evidence="7" id="KW-0067">ATP-binding</keyword>
<dbReference type="InterPro" id="IPR044492">
    <property type="entry name" value="P_typ_ATPase_HD_dom"/>
</dbReference>
<dbReference type="InterPro" id="IPR023214">
    <property type="entry name" value="HAD_sf"/>
</dbReference>
<protein>
    <submittedName>
        <fullName evidence="14">Cation-translocating P-type ATPase</fullName>
    </submittedName>
</protein>
<keyword evidence="11 12" id="KW-0472">Membrane</keyword>
<dbReference type="InterPro" id="IPR023298">
    <property type="entry name" value="ATPase_P-typ_TM_dom_sf"/>
</dbReference>
<dbReference type="SUPFAM" id="SSF81653">
    <property type="entry name" value="Calcium ATPase, transduction domain A"/>
    <property type="match status" value="1"/>
</dbReference>
<evidence type="ECO:0000256" key="11">
    <source>
        <dbReference type="ARBA" id="ARBA00023136"/>
    </source>
</evidence>
<evidence type="ECO:0000259" key="13">
    <source>
        <dbReference type="SMART" id="SM00831"/>
    </source>
</evidence>
<feature type="transmembrane region" description="Helical" evidence="12">
    <location>
        <begin position="245"/>
        <end position="263"/>
    </location>
</feature>
<evidence type="ECO:0000256" key="2">
    <source>
        <dbReference type="ARBA" id="ARBA00005675"/>
    </source>
</evidence>
<dbReference type="Gene3D" id="1.20.1110.10">
    <property type="entry name" value="Calcium-transporting ATPase, transmembrane domain"/>
    <property type="match status" value="1"/>
</dbReference>
<dbReference type="SFLD" id="SFLDF00027">
    <property type="entry name" value="p-type_atpase"/>
    <property type="match status" value="1"/>
</dbReference>
<feature type="transmembrane region" description="Helical" evidence="12">
    <location>
        <begin position="736"/>
        <end position="757"/>
    </location>
</feature>
<dbReference type="FunFam" id="2.70.150.10:FF:000160">
    <property type="entry name" value="Sarcoplasmic/endoplasmic reticulum calcium ATPase 1"/>
    <property type="match status" value="1"/>
</dbReference>
<dbReference type="InterPro" id="IPR023299">
    <property type="entry name" value="ATPase_P-typ_cyto_dom_N"/>
</dbReference>
<keyword evidence="5 12" id="KW-0812">Transmembrane</keyword>
<dbReference type="Pfam" id="PF13246">
    <property type="entry name" value="Cation_ATPase"/>
    <property type="match status" value="1"/>
</dbReference>
<dbReference type="Pfam" id="PF00122">
    <property type="entry name" value="E1-E2_ATPase"/>
    <property type="match status" value="1"/>
</dbReference>
<feature type="transmembrane region" description="Helical" evidence="12">
    <location>
        <begin position="283"/>
        <end position="305"/>
    </location>
</feature>
<dbReference type="GO" id="GO:0005886">
    <property type="term" value="C:plasma membrane"/>
    <property type="evidence" value="ECO:0007669"/>
    <property type="project" value="UniProtKB-SubCell"/>
</dbReference>
<dbReference type="InterPro" id="IPR008250">
    <property type="entry name" value="ATPase_P-typ_transduc_dom_A_sf"/>
</dbReference>
<name>A0A419DAT6_9BACT</name>
<dbReference type="NCBIfam" id="TIGR01494">
    <property type="entry name" value="ATPase_P-type"/>
    <property type="match status" value="2"/>
</dbReference>
<dbReference type="SUPFAM" id="SSF56784">
    <property type="entry name" value="HAD-like"/>
    <property type="match status" value="1"/>
</dbReference>
<feature type="domain" description="Cation-transporting P-type ATPase N-terminal" evidence="13">
    <location>
        <begin position="2"/>
        <end position="75"/>
    </location>
</feature>
<comment type="caution">
    <text evidence="14">The sequence shown here is derived from an EMBL/GenBank/DDBJ whole genome shotgun (WGS) entry which is preliminary data.</text>
</comment>
<evidence type="ECO:0000256" key="1">
    <source>
        <dbReference type="ARBA" id="ARBA00004651"/>
    </source>
</evidence>
<dbReference type="Pfam" id="PF00689">
    <property type="entry name" value="Cation_ATPase_C"/>
    <property type="match status" value="1"/>
</dbReference>
<dbReference type="PROSITE" id="PS00154">
    <property type="entry name" value="ATPASE_E1_E2"/>
    <property type="match status" value="1"/>
</dbReference>
<dbReference type="GO" id="GO:0016887">
    <property type="term" value="F:ATP hydrolysis activity"/>
    <property type="evidence" value="ECO:0007669"/>
    <property type="project" value="InterPro"/>
</dbReference>
<feature type="transmembrane region" description="Helical" evidence="12">
    <location>
        <begin position="892"/>
        <end position="911"/>
    </location>
</feature>
<dbReference type="SMART" id="SM00831">
    <property type="entry name" value="Cation_ATPase_N"/>
    <property type="match status" value="1"/>
</dbReference>
<evidence type="ECO:0000256" key="5">
    <source>
        <dbReference type="ARBA" id="ARBA00022692"/>
    </source>
</evidence>
<feature type="transmembrane region" description="Helical" evidence="12">
    <location>
        <begin position="47"/>
        <end position="73"/>
    </location>
</feature>
<feature type="transmembrane region" description="Helical" evidence="12">
    <location>
        <begin position="79"/>
        <end position="95"/>
    </location>
</feature>
<dbReference type="PANTHER" id="PTHR43294">
    <property type="entry name" value="SODIUM/POTASSIUM-TRANSPORTING ATPASE SUBUNIT ALPHA"/>
    <property type="match status" value="1"/>
</dbReference>
<dbReference type="SUPFAM" id="SSF81665">
    <property type="entry name" value="Calcium ATPase, transmembrane domain M"/>
    <property type="match status" value="1"/>
</dbReference>
<keyword evidence="6" id="KW-0547">Nucleotide-binding</keyword>
<dbReference type="GO" id="GO:0005524">
    <property type="term" value="F:ATP binding"/>
    <property type="evidence" value="ECO:0007669"/>
    <property type="project" value="UniProtKB-KW"/>
</dbReference>
<dbReference type="FunFam" id="3.40.50.1000:FF:000083">
    <property type="entry name" value="Sodium/potassium-transporting ATPase subunit alpha"/>
    <property type="match status" value="1"/>
</dbReference>
<keyword evidence="10 12" id="KW-1133">Transmembrane helix</keyword>
<dbReference type="PANTHER" id="PTHR43294:SF21">
    <property type="entry name" value="CATION TRANSPORTING ATPASE"/>
    <property type="match status" value="1"/>
</dbReference>
<feature type="transmembrane region" description="Helical" evidence="12">
    <location>
        <begin position="821"/>
        <end position="840"/>
    </location>
</feature>
<sequence length="937" mass="102837">MEAYKIPLKDIYGELKASENGLASDGAAKRLVEVGKNEIKKVRKRPILFDFVEQFTNLFALILIFAGFLSLFLGNGRDAIILFLIVFLNAIVGFFQEFKAEKTIEALQKIVPKETTVKRSGRNVRVNVADIVPGDILLLQAGDTVPADLRLTKAYNLKTNDFVLTGESVSQEKFAGDVKSDKNLVVSDIDNCIFTGMQVTDGSAEGIVFATGIETEFGKIAHLTSDVKREQSPLQKEIDTIGKRVTKIVVLVLPIMFGIFYLTNKGTFSIFDAFQFSIGVSSAMVPEGLVATVSIALAIGVQRVAKKKAVIRKLSSVETLGAVSVIVTDKTGTLTKNEMTVKEIYVPDKNIHVSGVGYSDQGEFKPEGRKKFDIQKNGELFKAAVLCGNADISFSQDGSASKIIGDQMEVALLAMGRKAGYKKERLFEEHPRRYEIAFDSGRRMMSVIINQNSNIKNQNENSKYSNVVYTKGSPDDVLKKCTRIYENGRIRKIRESDIEKIKTKNDEFAGSALRVLAAATKDIEEKNKYAQSEVEKDLIFLGLVGIIDPPRTEVAGAIKECRGAGIKTFMVTGDYGVTAEAIGRRIGLSENPVVVTGDDLSKMDDFDLGKLLSFGSEDHDGVIFARTTPEDKMRIVETLKKQGHIVAVTGDGVNDAPALKSAHIGVAMGITGTDVSKEASEMVLLNDSFSSIVSAIREGRVVYANTKKFVYYIFSSNATEFFVVLIGSFFGLMPIAAIQILLIDLCTDVFPSLALAVDPPEKGTMKQKPRDPKGRLLDFNVFKSLFRVGIVGGTLGFIVFIIVMIRGGWSWGAPVDLGSTLFLQATGATYATLVMCQVFNSIEARSEKLGITKIIFGNYRLLGAIGISIFLLLNIIYNPIIQPFAKTSGIELVNWLVILTAGLIFLSSVELKKWRMRKEHEGSILEALRQELFEQPI</sequence>
<dbReference type="Gene3D" id="3.40.1110.10">
    <property type="entry name" value="Calcium-transporting ATPase, cytoplasmic domain N"/>
    <property type="match status" value="1"/>
</dbReference>
<gene>
    <name evidence="14" type="ORF">C4544_05820</name>
</gene>
<dbReference type="InterPro" id="IPR050510">
    <property type="entry name" value="Cation_transp_ATPase_P-type"/>
</dbReference>
<evidence type="ECO:0000256" key="7">
    <source>
        <dbReference type="ARBA" id="ARBA00022840"/>
    </source>
</evidence>
<feature type="transmembrane region" description="Helical" evidence="12">
    <location>
        <begin position="709"/>
        <end position="730"/>
    </location>
</feature>
<dbReference type="PRINTS" id="PR00120">
    <property type="entry name" value="HATPASE"/>
</dbReference>
<evidence type="ECO:0000256" key="6">
    <source>
        <dbReference type="ARBA" id="ARBA00022741"/>
    </source>
</evidence>
<dbReference type="InterPro" id="IPR036412">
    <property type="entry name" value="HAD-like_sf"/>
</dbReference>
<dbReference type="SUPFAM" id="SSF81660">
    <property type="entry name" value="Metal cation-transporting ATPase, ATP-binding domain N"/>
    <property type="match status" value="1"/>
</dbReference>
<dbReference type="InterPro" id="IPR001757">
    <property type="entry name" value="P_typ_ATPase"/>
</dbReference>
<reference evidence="14 15" key="1">
    <citation type="journal article" date="2017" name="ISME J.">
        <title>Energy and carbon metabolisms in a deep terrestrial subsurface fluid microbial community.</title>
        <authorList>
            <person name="Momper L."/>
            <person name="Jungbluth S.P."/>
            <person name="Lee M.D."/>
            <person name="Amend J.P."/>
        </authorList>
    </citation>
    <scope>NUCLEOTIDE SEQUENCE [LARGE SCALE GENOMIC DNA]</scope>
    <source>
        <strain evidence="14">SURF_29</strain>
    </source>
</reference>
<evidence type="ECO:0000256" key="4">
    <source>
        <dbReference type="ARBA" id="ARBA00022553"/>
    </source>
</evidence>
<evidence type="ECO:0000313" key="14">
    <source>
        <dbReference type="EMBL" id="RJO60259.1"/>
    </source>
</evidence>
<dbReference type="Gene3D" id="2.70.150.10">
    <property type="entry name" value="Calcium-transporting ATPase, cytoplasmic transduction domain A"/>
    <property type="match status" value="1"/>
</dbReference>
<evidence type="ECO:0000256" key="9">
    <source>
        <dbReference type="ARBA" id="ARBA00022967"/>
    </source>
</evidence>
<evidence type="ECO:0000256" key="3">
    <source>
        <dbReference type="ARBA" id="ARBA00022475"/>
    </source>
</evidence>
<keyword evidence="3" id="KW-1003">Cell membrane</keyword>
<dbReference type="Gene3D" id="3.40.50.1000">
    <property type="entry name" value="HAD superfamily/HAD-like"/>
    <property type="match status" value="1"/>
</dbReference>
<dbReference type="PRINTS" id="PR00119">
    <property type="entry name" value="CATATPASE"/>
</dbReference>
<dbReference type="Proteomes" id="UP000285655">
    <property type="component" value="Unassembled WGS sequence"/>
</dbReference>
<evidence type="ECO:0000313" key="15">
    <source>
        <dbReference type="Proteomes" id="UP000285655"/>
    </source>
</evidence>
<feature type="transmembrane region" description="Helical" evidence="12">
    <location>
        <begin position="785"/>
        <end position="809"/>
    </location>
</feature>
<keyword evidence="9" id="KW-1278">Translocase</keyword>
<comment type="subcellular location">
    <subcellularLocation>
        <location evidence="1">Cell membrane</location>
        <topology evidence="1">Multi-pass membrane protein</topology>
    </subcellularLocation>
</comment>
<dbReference type="InterPro" id="IPR006068">
    <property type="entry name" value="ATPase_P-typ_cation-transptr_C"/>
</dbReference>
<keyword evidence="8" id="KW-0460">Magnesium</keyword>
<dbReference type="AlphaFoldDB" id="A0A419DAT6"/>
<evidence type="ECO:0000256" key="10">
    <source>
        <dbReference type="ARBA" id="ARBA00022989"/>
    </source>
</evidence>
<keyword evidence="4" id="KW-0597">Phosphoprotein</keyword>
<evidence type="ECO:0000256" key="12">
    <source>
        <dbReference type="SAM" id="Phobius"/>
    </source>
</evidence>
<feature type="transmembrane region" description="Helical" evidence="12">
    <location>
        <begin position="861"/>
        <end position="880"/>
    </location>
</feature>
<proteinExistence type="inferred from homology"/>
<dbReference type="InterPro" id="IPR004014">
    <property type="entry name" value="ATPase_P-typ_cation-transptr_N"/>
</dbReference>
<dbReference type="Pfam" id="PF00690">
    <property type="entry name" value="Cation_ATPase_N"/>
    <property type="match status" value="1"/>
</dbReference>
<dbReference type="InterPro" id="IPR018303">
    <property type="entry name" value="ATPase_P-typ_P_site"/>
</dbReference>
<organism evidence="14 15">
    <name type="scientific">candidate division WS5 bacterium</name>
    <dbReference type="NCBI Taxonomy" id="2093353"/>
    <lineage>
        <taxon>Bacteria</taxon>
        <taxon>candidate division WS5</taxon>
    </lineage>
</organism>
<comment type="similarity">
    <text evidence="2">Belongs to the cation transport ATPase (P-type) (TC 3.A.3) family. Type IIA subfamily.</text>
</comment>
<dbReference type="SFLD" id="SFLDG00002">
    <property type="entry name" value="C1.7:_P-type_atpase_like"/>
    <property type="match status" value="1"/>
</dbReference>